<dbReference type="Proteomes" id="UP000251995">
    <property type="component" value="Chromosome"/>
</dbReference>
<dbReference type="InterPro" id="IPR011991">
    <property type="entry name" value="ArsR-like_HTH"/>
</dbReference>
<feature type="domain" description="Schlafen AlbA-2" evidence="1">
    <location>
        <begin position="20"/>
        <end position="145"/>
    </location>
</feature>
<dbReference type="Pfam" id="PF25212">
    <property type="entry name" value="HVO_A0114"/>
    <property type="match status" value="1"/>
</dbReference>
<dbReference type="OrthoDB" id="9805115at2"/>
<dbReference type="InterPro" id="IPR038461">
    <property type="entry name" value="Schlafen_AlbA_2_dom_sf"/>
</dbReference>
<dbReference type="Gene3D" id="1.10.10.10">
    <property type="entry name" value="Winged helix-like DNA-binding domain superfamily/Winged helix DNA-binding domain"/>
    <property type="match status" value="1"/>
</dbReference>
<sequence>MEEMEILETVNRLRRQRSDDATVEAKSAVGGVPRDVWATVSAFANTDGGDILLGLDERHEFEPAPGFDAQRTIDAVASGLIEKPGERSKVTPVPPNILNRMTVDGAPVVNLRVDPMPDAPGPCFVTDQGISKGSYRRWDDKNVRLSAYEIYLLSHRTEMLGTDREVVDGATVDDLDEDLIQTLIERLRRLGSRAVSGAESEHEVRVRLNLTDKKDRPLLAGMLSAGQYPQQFYPQLFIDVTTHPDIRKSDPGAAVRFVDRRICEGPVPLMVKDAVAAVLSNLRTVHVVDGVSGRDVPEIPVEVLREAITNALTHRDYSVQARGQQVGVDIYTDRVEVTSPGGFWGGVTAENIADGVSRSRNESLAKLLTLVPMPGEDSTVSENQGSGVLLMDSAMRARGLPAPRFEATIDQVRVVLVRGVQTGGAVPELTDKQDEILDALRGQDQMTMRELAQATGRSVPALRPQVRGLVEAGLVEATAPATSRNRAYRLPDGGKYDDRYSVTY</sequence>
<protein>
    <recommendedName>
        <fullName evidence="1">Schlafen AlbA-2 domain-containing protein</fullName>
    </recommendedName>
</protein>
<dbReference type="RefSeq" id="WP_114045905.1">
    <property type="nucleotide sequence ID" value="NZ_CP025198.1"/>
</dbReference>
<dbReference type="Pfam" id="PF04326">
    <property type="entry name" value="SLFN_AlbA_2"/>
    <property type="match status" value="1"/>
</dbReference>
<name>A0A344UY06_9ACTN</name>
<dbReference type="EMBL" id="CP025198">
    <property type="protein sequence ID" value="AXE40154.1"/>
    <property type="molecule type" value="Genomic_DNA"/>
</dbReference>
<dbReference type="CDD" id="cd00090">
    <property type="entry name" value="HTH_ARSR"/>
    <property type="match status" value="1"/>
</dbReference>
<evidence type="ECO:0000259" key="1">
    <source>
        <dbReference type="Pfam" id="PF04326"/>
    </source>
</evidence>
<proteinExistence type="predicted"/>
<dbReference type="Pfam" id="PF13749">
    <property type="entry name" value="HATPase_c_4"/>
    <property type="match status" value="1"/>
</dbReference>
<dbReference type="InterPro" id="IPR036388">
    <property type="entry name" value="WH-like_DNA-bd_sf"/>
</dbReference>
<evidence type="ECO:0000313" key="3">
    <source>
        <dbReference type="Proteomes" id="UP000251995"/>
    </source>
</evidence>
<dbReference type="InterPro" id="IPR036390">
    <property type="entry name" value="WH_DNA-bd_sf"/>
</dbReference>
<accession>A0A344UY06</accession>
<dbReference type="SUPFAM" id="SSF46785">
    <property type="entry name" value="Winged helix' DNA-binding domain"/>
    <property type="match status" value="1"/>
</dbReference>
<reference evidence="2 3" key="1">
    <citation type="submission" date="2017-12" db="EMBL/GenBank/DDBJ databases">
        <title>The whole genome sequence of the Acidipropionibacterium virtanenii sp. nov. type strain JS278.</title>
        <authorList>
            <person name="Laine P."/>
            <person name="Deptula P."/>
            <person name="Varmanen P."/>
            <person name="Auvinen P."/>
        </authorList>
    </citation>
    <scope>NUCLEOTIDE SEQUENCE [LARGE SCALE GENOMIC DNA]</scope>
    <source>
        <strain evidence="2 3">JS278</strain>
    </source>
</reference>
<dbReference type="Gene3D" id="3.30.565.60">
    <property type="match status" value="1"/>
</dbReference>
<organism evidence="2 3">
    <name type="scientific">Acidipropionibacterium virtanenii</name>
    <dbReference type="NCBI Taxonomy" id="2057246"/>
    <lineage>
        <taxon>Bacteria</taxon>
        <taxon>Bacillati</taxon>
        <taxon>Actinomycetota</taxon>
        <taxon>Actinomycetes</taxon>
        <taxon>Propionibacteriales</taxon>
        <taxon>Propionibacteriaceae</taxon>
        <taxon>Acidipropionibacterium</taxon>
    </lineage>
</organism>
<dbReference type="PANTHER" id="PTHR30595:SF6">
    <property type="entry name" value="SCHLAFEN ALBA-2 DOMAIN-CONTAINING PROTEIN"/>
    <property type="match status" value="1"/>
</dbReference>
<dbReference type="KEGG" id="acij:JS278_03020"/>
<dbReference type="AlphaFoldDB" id="A0A344UY06"/>
<dbReference type="InterPro" id="IPR038475">
    <property type="entry name" value="RecG_C_sf"/>
</dbReference>
<gene>
    <name evidence="2" type="ORF">JS278_03020</name>
</gene>
<dbReference type="InterPro" id="IPR007421">
    <property type="entry name" value="Schlafen_AlbA_2_dom"/>
</dbReference>
<dbReference type="PANTHER" id="PTHR30595">
    <property type="entry name" value="GLPR-RELATED TRANSCRIPTIONAL REPRESSOR"/>
    <property type="match status" value="1"/>
</dbReference>
<keyword evidence="3" id="KW-1185">Reference proteome</keyword>
<dbReference type="Gene3D" id="3.30.950.30">
    <property type="entry name" value="Schlafen, AAA domain"/>
    <property type="match status" value="1"/>
</dbReference>
<evidence type="ECO:0000313" key="2">
    <source>
        <dbReference type="EMBL" id="AXE40154.1"/>
    </source>
</evidence>